<proteinExistence type="predicted"/>
<dbReference type="InterPro" id="IPR027785">
    <property type="entry name" value="UvrD-like_helicase_C"/>
</dbReference>
<reference evidence="2 3" key="1">
    <citation type="submission" date="2016-04" db="EMBL/GenBank/DDBJ databases">
        <title>Genome sequence of Clostridium magnum DSM 2767.</title>
        <authorList>
            <person name="Poehlein A."/>
            <person name="Uhlig R."/>
            <person name="Fischer R."/>
            <person name="Bahl H."/>
            <person name="Daniel R."/>
        </authorList>
    </citation>
    <scope>NUCLEOTIDE SEQUENCE [LARGE SCALE GENOMIC DNA]</scope>
    <source>
        <strain evidence="2 3">DSM 2767</strain>
    </source>
</reference>
<dbReference type="RefSeq" id="WP_066630820.1">
    <property type="nucleotide sequence ID" value="NZ_FQXL01000037.1"/>
</dbReference>
<evidence type="ECO:0000313" key="2">
    <source>
        <dbReference type="EMBL" id="KZL88586.1"/>
    </source>
</evidence>
<dbReference type="PANTHER" id="PTHR11070:SF2">
    <property type="entry name" value="ATP-DEPENDENT DNA HELICASE SRS2"/>
    <property type="match status" value="1"/>
</dbReference>
<organism evidence="2 3">
    <name type="scientific">Clostridium magnum DSM 2767</name>
    <dbReference type="NCBI Taxonomy" id="1121326"/>
    <lineage>
        <taxon>Bacteria</taxon>
        <taxon>Bacillati</taxon>
        <taxon>Bacillota</taxon>
        <taxon>Clostridia</taxon>
        <taxon>Eubacteriales</taxon>
        <taxon>Clostridiaceae</taxon>
        <taxon>Clostridium</taxon>
    </lineage>
</organism>
<keyword evidence="3" id="KW-1185">Reference proteome</keyword>
<feature type="domain" description="UvrD-like helicase C-terminal" evidence="1">
    <location>
        <begin position="562"/>
        <end position="612"/>
    </location>
</feature>
<gene>
    <name evidence="2" type="ORF">CLMAG_60790</name>
</gene>
<dbReference type="Gene3D" id="3.40.50.300">
    <property type="entry name" value="P-loop containing nucleotide triphosphate hydrolases"/>
    <property type="match status" value="2"/>
</dbReference>
<dbReference type="Proteomes" id="UP000076603">
    <property type="component" value="Unassembled WGS sequence"/>
</dbReference>
<evidence type="ECO:0000313" key="3">
    <source>
        <dbReference type="Proteomes" id="UP000076603"/>
    </source>
</evidence>
<dbReference type="GO" id="GO:0005829">
    <property type="term" value="C:cytosol"/>
    <property type="evidence" value="ECO:0007669"/>
    <property type="project" value="TreeGrafter"/>
</dbReference>
<dbReference type="EMBL" id="LWAE01000016">
    <property type="protein sequence ID" value="KZL88586.1"/>
    <property type="molecule type" value="Genomic_DNA"/>
</dbReference>
<dbReference type="GO" id="GO:0033202">
    <property type="term" value="C:DNA helicase complex"/>
    <property type="evidence" value="ECO:0007669"/>
    <property type="project" value="TreeGrafter"/>
</dbReference>
<dbReference type="GO" id="GO:0043138">
    <property type="term" value="F:3'-5' DNA helicase activity"/>
    <property type="evidence" value="ECO:0007669"/>
    <property type="project" value="TreeGrafter"/>
</dbReference>
<dbReference type="PANTHER" id="PTHR11070">
    <property type="entry name" value="UVRD / RECB / PCRA DNA HELICASE FAMILY MEMBER"/>
    <property type="match status" value="1"/>
</dbReference>
<dbReference type="OrthoDB" id="9758243at2"/>
<dbReference type="PATRIC" id="fig|1121326.3.peg.6143"/>
<accession>A0A161X416</accession>
<sequence>MLQVIRGATAKTAYTEKLIEKLEENQVDGILYTGYPIIGGVLEKFKIDSMLLSEKHGLIIFNINQDSAFEDKTEIHDSIYNNIEARLKRYNSLTKRRNLMVTINIVEFAPTWNDSKLEMAEDFDACNEDTIIEYIIGINWSNNEYYPRLVESIQLISQLKKRNTRTNVTNENSRGGKLRAIEDEISSLDHCQSKAVIETVKGVQRIRGLAGSGKTIVLALKVAYLYTMFEDKIIAVTFNTRSLKGQFETLIANFIIENTNEEPDWSRIKIIHAWGSSKSDGLYYDFCIENNVEYLDFSAAKSKYRFSDDIFGDVCREALGTVKNPKKLYDVILVDEAQDFSKYFLRLCYASLPEDNKMLVYAYDELQSLNNNRVESPEKLFGDRNGKPIVTLRNEDNKPTEDVILYKCYRNSRPVLTTAHSLGFGIYREGKLVQLFEDKKLWEDIGYTVLEGNLNDNGRVVLSRTDKSSPEFLETHSDIDDLLQFRSFNNIEEEAEWVANGIIKNLEEDELRFNDIIIIHPNPLTIRNYVSKIRMKLLENRIQTHIAGYDSSPDEFFRENSITISQIYRAKGNEAAIVYFVNADYCYSGTNLASKRNILFTGITRSKAWVRVSGVGEGMNNLIEEYNKVKQKEFKLDFIYPNEDERKKLRIIHRDKTKTEEENIKATESKLKGILSELKDGKIQKEDLSEDIIKEIMELLMNES</sequence>
<dbReference type="GO" id="GO:0005524">
    <property type="term" value="F:ATP binding"/>
    <property type="evidence" value="ECO:0007669"/>
    <property type="project" value="InterPro"/>
</dbReference>
<dbReference type="InterPro" id="IPR000212">
    <property type="entry name" value="DNA_helicase_UvrD/REP"/>
</dbReference>
<dbReference type="GO" id="GO:0000725">
    <property type="term" value="P:recombinational repair"/>
    <property type="evidence" value="ECO:0007669"/>
    <property type="project" value="TreeGrafter"/>
</dbReference>
<dbReference type="STRING" id="1121326.CLMAG_60790"/>
<evidence type="ECO:0000259" key="1">
    <source>
        <dbReference type="Pfam" id="PF13538"/>
    </source>
</evidence>
<dbReference type="InterPro" id="IPR027417">
    <property type="entry name" value="P-loop_NTPase"/>
</dbReference>
<dbReference type="AlphaFoldDB" id="A0A161X416"/>
<name>A0A161X416_9CLOT</name>
<dbReference type="SUPFAM" id="SSF52540">
    <property type="entry name" value="P-loop containing nucleoside triphosphate hydrolases"/>
    <property type="match status" value="1"/>
</dbReference>
<dbReference type="Pfam" id="PF13538">
    <property type="entry name" value="UvrD_C_2"/>
    <property type="match status" value="1"/>
</dbReference>
<dbReference type="GO" id="GO:0003677">
    <property type="term" value="F:DNA binding"/>
    <property type="evidence" value="ECO:0007669"/>
    <property type="project" value="InterPro"/>
</dbReference>
<protein>
    <recommendedName>
        <fullName evidence="1">UvrD-like helicase C-terminal domain-containing protein</fullName>
    </recommendedName>
</protein>
<comment type="caution">
    <text evidence="2">The sequence shown here is derived from an EMBL/GenBank/DDBJ whole genome shotgun (WGS) entry which is preliminary data.</text>
</comment>